<gene>
    <name evidence="4" type="ORF">EDC65_1091</name>
</gene>
<evidence type="ECO:0000259" key="3">
    <source>
        <dbReference type="Pfam" id="PF19305"/>
    </source>
</evidence>
<dbReference type="InterPro" id="IPR045337">
    <property type="entry name" value="MmgE_PrpD_C"/>
</dbReference>
<evidence type="ECO:0000313" key="4">
    <source>
        <dbReference type="EMBL" id="ROQ01904.1"/>
    </source>
</evidence>
<dbReference type="RefSeq" id="WP_123688614.1">
    <property type="nucleotide sequence ID" value="NZ_AP019700.1"/>
</dbReference>
<dbReference type="Pfam" id="PF03972">
    <property type="entry name" value="MmgE_PrpD_N"/>
    <property type="match status" value="1"/>
</dbReference>
<dbReference type="InterPro" id="IPR042188">
    <property type="entry name" value="MmgE/PrpD_sf_2"/>
</dbReference>
<dbReference type="PANTHER" id="PTHR16943">
    <property type="entry name" value="2-METHYLCITRATE DEHYDRATASE-RELATED"/>
    <property type="match status" value="1"/>
</dbReference>
<evidence type="ECO:0000313" key="5">
    <source>
        <dbReference type="Proteomes" id="UP000278222"/>
    </source>
</evidence>
<dbReference type="InterPro" id="IPR005656">
    <property type="entry name" value="MmgE_PrpD"/>
</dbReference>
<dbReference type="AlphaFoldDB" id="A0A3N1M2Y3"/>
<dbReference type="InterPro" id="IPR045336">
    <property type="entry name" value="MmgE_PrpD_N"/>
</dbReference>
<feature type="domain" description="MmgE/PrpD C-terminal" evidence="3">
    <location>
        <begin position="286"/>
        <end position="465"/>
    </location>
</feature>
<dbReference type="OrthoDB" id="9797528at2"/>
<evidence type="ECO:0000259" key="2">
    <source>
        <dbReference type="Pfam" id="PF03972"/>
    </source>
</evidence>
<feature type="domain" description="MmgE/PrpD N-terminal" evidence="2">
    <location>
        <begin position="20"/>
        <end position="262"/>
    </location>
</feature>
<comment type="similarity">
    <text evidence="1">Belongs to the PrpD family.</text>
</comment>
<organism evidence="4 5">
    <name type="scientific">Stella humosa</name>
    <dbReference type="NCBI Taxonomy" id="94"/>
    <lineage>
        <taxon>Bacteria</taxon>
        <taxon>Pseudomonadati</taxon>
        <taxon>Pseudomonadota</taxon>
        <taxon>Alphaproteobacteria</taxon>
        <taxon>Rhodospirillales</taxon>
        <taxon>Stellaceae</taxon>
        <taxon>Stella</taxon>
    </lineage>
</organism>
<dbReference type="InterPro" id="IPR036148">
    <property type="entry name" value="MmgE/PrpD_sf"/>
</dbReference>
<accession>A0A3N1M2Y3</accession>
<dbReference type="Proteomes" id="UP000278222">
    <property type="component" value="Unassembled WGS sequence"/>
</dbReference>
<dbReference type="Gene3D" id="1.10.4100.10">
    <property type="entry name" value="2-methylcitrate dehydratase PrpD"/>
    <property type="match status" value="1"/>
</dbReference>
<dbReference type="SUPFAM" id="SSF103378">
    <property type="entry name" value="2-methylcitrate dehydratase PrpD"/>
    <property type="match status" value="1"/>
</dbReference>
<evidence type="ECO:0000256" key="1">
    <source>
        <dbReference type="ARBA" id="ARBA00006174"/>
    </source>
</evidence>
<dbReference type="GO" id="GO:0016829">
    <property type="term" value="F:lyase activity"/>
    <property type="evidence" value="ECO:0007669"/>
    <property type="project" value="InterPro"/>
</dbReference>
<dbReference type="EMBL" id="RJKX01000011">
    <property type="protein sequence ID" value="ROQ01904.1"/>
    <property type="molecule type" value="Genomic_DNA"/>
</dbReference>
<keyword evidence="5" id="KW-1185">Reference proteome</keyword>
<dbReference type="InterPro" id="IPR042183">
    <property type="entry name" value="MmgE/PrpD_sf_1"/>
</dbReference>
<proteinExistence type="inferred from homology"/>
<reference evidence="4 5" key="1">
    <citation type="submission" date="2018-11" db="EMBL/GenBank/DDBJ databases">
        <title>Genomic Encyclopedia of Type Strains, Phase IV (KMG-IV): sequencing the most valuable type-strain genomes for metagenomic binning, comparative biology and taxonomic classification.</title>
        <authorList>
            <person name="Goeker M."/>
        </authorList>
    </citation>
    <scope>NUCLEOTIDE SEQUENCE [LARGE SCALE GENOMIC DNA]</scope>
    <source>
        <strain evidence="4 5">DSM 5900</strain>
    </source>
</reference>
<dbReference type="Gene3D" id="3.30.1330.120">
    <property type="entry name" value="2-methylcitrate dehydratase PrpD"/>
    <property type="match status" value="1"/>
</dbReference>
<sequence length="504" mass="54202">MIAHDVRVHPSAARLPREAQLAWKIAEVATGGAPVLPEVAAMAACRVVDNAAVALAAVNRGPVAAARAMALAHPRAGGASLFGLAGDVRVDAEWAAWANATAVRELDYHDTFLAADYAHPGDSIAPLLAVAEQTGRDGPALVRAIAVAYEIHVALVKAICLHAYKKDHIAHLAPATAAGIGALLGLPTPVVFQAVNQAVHLAFSTRQSRKGEISSWKAFVPGFSGKLAIEAVDRAMRGEAAPSPIYEGEDSVLAWMLGGRDDRYTVHLPAPGEAPRGILETYTKAHSAEYQAQALIDAARELGGRVDLSRVAEVVVHTSHHTHYVIGTGANDPQKMDPDASRETLDHSIMYILAVALEDRAWHHERSYTAERAHRPSTVALWRKIRTVEDPEWTRRYHAADPAERAFGGRIAIRLDDGRVVEAERSVADAHPNGAAPWQWPDYVGKFDTLTAGAIDRGERDRFVGLAQRLATLSAADVRTLNPLLLPGQVATPQVGRGIFDWRT</sequence>
<comment type="caution">
    <text evidence="4">The sequence shown here is derived from an EMBL/GenBank/DDBJ whole genome shotgun (WGS) entry which is preliminary data.</text>
</comment>
<dbReference type="PANTHER" id="PTHR16943:SF8">
    <property type="entry name" value="2-METHYLCITRATE DEHYDRATASE"/>
    <property type="match status" value="1"/>
</dbReference>
<name>A0A3N1M2Y3_9PROT</name>
<protein>
    <submittedName>
        <fullName evidence="4">2-methylcitrate dehydratase</fullName>
    </submittedName>
</protein>
<dbReference type="Pfam" id="PF19305">
    <property type="entry name" value="MmgE_PrpD_C"/>
    <property type="match status" value="1"/>
</dbReference>